<feature type="transmembrane region" description="Helical" evidence="1">
    <location>
        <begin position="6"/>
        <end position="25"/>
    </location>
</feature>
<reference evidence="2" key="1">
    <citation type="submission" date="2020-05" db="EMBL/GenBank/DDBJ databases">
        <title>Nod-independent and nitrogen-fixing Bradyrhizobium aeschynomene sp. nov. isolated from nodules of Aeschynomene indica.</title>
        <authorList>
            <person name="Zhang Z."/>
        </authorList>
    </citation>
    <scope>NUCLEOTIDE SEQUENCE</scope>
    <source>
        <strain evidence="2">83012</strain>
    </source>
</reference>
<evidence type="ECO:0000313" key="2">
    <source>
        <dbReference type="EMBL" id="NPU64574.1"/>
    </source>
</evidence>
<keyword evidence="1" id="KW-1133">Transmembrane helix</keyword>
<keyword evidence="3" id="KW-1185">Reference proteome</keyword>
<organism evidence="2 3">
    <name type="scientific">Bradyrhizobium aeschynomenes</name>
    <dbReference type="NCBI Taxonomy" id="2734909"/>
    <lineage>
        <taxon>Bacteria</taxon>
        <taxon>Pseudomonadati</taxon>
        <taxon>Pseudomonadota</taxon>
        <taxon>Alphaproteobacteria</taxon>
        <taxon>Hyphomicrobiales</taxon>
        <taxon>Nitrobacteraceae</taxon>
        <taxon>Bradyrhizobium</taxon>
    </lineage>
</organism>
<name>A0ABX2C8I3_9BRAD</name>
<keyword evidence="1" id="KW-0472">Membrane</keyword>
<gene>
    <name evidence="2" type="ORF">HL667_06140</name>
</gene>
<evidence type="ECO:0000256" key="1">
    <source>
        <dbReference type="SAM" id="Phobius"/>
    </source>
</evidence>
<comment type="caution">
    <text evidence="2">The sequence shown here is derived from an EMBL/GenBank/DDBJ whole genome shotgun (WGS) entry which is preliminary data.</text>
</comment>
<dbReference type="EMBL" id="JABFDN010000001">
    <property type="protein sequence ID" value="NPU64574.1"/>
    <property type="molecule type" value="Genomic_DNA"/>
</dbReference>
<evidence type="ECO:0000313" key="3">
    <source>
        <dbReference type="Proteomes" id="UP000886476"/>
    </source>
</evidence>
<dbReference type="Proteomes" id="UP000886476">
    <property type="component" value="Unassembled WGS sequence"/>
</dbReference>
<accession>A0ABX2C8I3</accession>
<dbReference type="RefSeq" id="WP_172109834.1">
    <property type="nucleotide sequence ID" value="NZ_JABFDM010000020.1"/>
</dbReference>
<proteinExistence type="predicted"/>
<sequence length="66" mass="7902">MQQWLMELIVSWLPFIILIGVWFWLSRAGSLSKFARIYELQLDETKRTNVLLERIAISLEKLRLPQ</sequence>
<keyword evidence="1" id="KW-0812">Transmembrane</keyword>
<protein>
    <submittedName>
        <fullName evidence="2">Uncharacterized protein</fullName>
    </submittedName>
</protein>